<feature type="region of interest" description="Disordered" evidence="1">
    <location>
        <begin position="17"/>
        <end position="51"/>
    </location>
</feature>
<keyword evidence="3" id="KW-1185">Reference proteome</keyword>
<evidence type="ECO:0000256" key="1">
    <source>
        <dbReference type="SAM" id="MobiDB-lite"/>
    </source>
</evidence>
<dbReference type="RefSeq" id="WP_379592833.1">
    <property type="nucleotide sequence ID" value="NZ_JBHRTN010000003.1"/>
</dbReference>
<dbReference type="CDD" id="cd07178">
    <property type="entry name" value="terB_like_YebE"/>
    <property type="match status" value="1"/>
</dbReference>
<comment type="caution">
    <text evidence="2">The sequence shown here is derived from an EMBL/GenBank/DDBJ whole genome shotgun (WGS) entry which is preliminary data.</text>
</comment>
<dbReference type="InterPro" id="IPR007486">
    <property type="entry name" value="YebE"/>
</dbReference>
<protein>
    <submittedName>
        <fullName evidence="2">Tellurite resistance TerB family protein</fullName>
    </submittedName>
</protein>
<feature type="compositionally biased region" description="Polar residues" evidence="1">
    <location>
        <begin position="19"/>
        <end position="34"/>
    </location>
</feature>
<evidence type="ECO:0000313" key="3">
    <source>
        <dbReference type="Proteomes" id="UP001595593"/>
    </source>
</evidence>
<proteinExistence type="predicted"/>
<evidence type="ECO:0000313" key="2">
    <source>
        <dbReference type="EMBL" id="MFC3123698.1"/>
    </source>
</evidence>
<reference evidence="3" key="1">
    <citation type="journal article" date="2019" name="Int. J. Syst. Evol. Microbiol.">
        <title>The Global Catalogue of Microorganisms (GCM) 10K type strain sequencing project: providing services to taxonomists for standard genome sequencing and annotation.</title>
        <authorList>
            <consortium name="The Broad Institute Genomics Platform"/>
            <consortium name="The Broad Institute Genome Sequencing Center for Infectious Disease"/>
            <person name="Wu L."/>
            <person name="Ma J."/>
        </authorList>
    </citation>
    <scope>NUCLEOTIDE SEQUENCE [LARGE SCALE GENOMIC DNA]</scope>
    <source>
        <strain evidence="3">KCTC 52094</strain>
    </source>
</reference>
<dbReference type="SUPFAM" id="SSF158682">
    <property type="entry name" value="TerB-like"/>
    <property type="match status" value="1"/>
</dbReference>
<name>A0ABV7FWR2_9PROT</name>
<accession>A0ABV7FWR2</accession>
<sequence length="278" mass="28036">MIDAKALLNQFLGAAQVPGRSSGNQAPSPWSNPGGTPAQPPSSSAWGGGNMSGLAEAARQVLSQGGGKSGGAGRGLGGLAGAAATGGLMSVLLGTGKKGKRKGGGGLLSHGGAAVLGALADRAFQNWQAGRQAPSAPVATPDDAARVDARFLPEARPAAGGEPFELALIRAMIGAARADGHIDAEERSRIFAQIEDAGLDAEAKAFVFDTLDAPIGVSEVAAAATTQEQASELYLVSRLAVDPDEPAERAYLQALAHRLKLPPELVAHLDRQTEAATA</sequence>
<dbReference type="Gene3D" id="1.10.3680.10">
    <property type="entry name" value="TerB-like"/>
    <property type="match status" value="1"/>
</dbReference>
<dbReference type="EMBL" id="JBHRTN010000003">
    <property type="protein sequence ID" value="MFC3123698.1"/>
    <property type="molecule type" value="Genomic_DNA"/>
</dbReference>
<dbReference type="InterPro" id="IPR029024">
    <property type="entry name" value="TerB-like"/>
</dbReference>
<dbReference type="Proteomes" id="UP001595593">
    <property type="component" value="Unassembled WGS sequence"/>
</dbReference>
<dbReference type="Pfam" id="PF04391">
    <property type="entry name" value="DUF533"/>
    <property type="match status" value="1"/>
</dbReference>
<organism evidence="2 3">
    <name type="scientific">Teichococcus globiformis</name>
    <dbReference type="NCBI Taxonomy" id="2307229"/>
    <lineage>
        <taxon>Bacteria</taxon>
        <taxon>Pseudomonadati</taxon>
        <taxon>Pseudomonadota</taxon>
        <taxon>Alphaproteobacteria</taxon>
        <taxon>Acetobacterales</taxon>
        <taxon>Roseomonadaceae</taxon>
        <taxon>Roseomonas</taxon>
    </lineage>
</organism>
<gene>
    <name evidence="2" type="ORF">ACFOD4_01385</name>
</gene>